<gene>
    <name evidence="1" type="ORF">TELCIR_20658</name>
</gene>
<dbReference type="Proteomes" id="UP000230423">
    <property type="component" value="Unassembled WGS sequence"/>
</dbReference>
<keyword evidence="2" id="KW-1185">Reference proteome</keyword>
<evidence type="ECO:0000313" key="1">
    <source>
        <dbReference type="EMBL" id="PIO57921.1"/>
    </source>
</evidence>
<accession>A0A2G9TIZ2</accession>
<name>A0A2G9TIZ2_TELCI</name>
<organism evidence="1 2">
    <name type="scientific">Teladorsagia circumcincta</name>
    <name type="common">Brown stomach worm</name>
    <name type="synonym">Ostertagia circumcincta</name>
    <dbReference type="NCBI Taxonomy" id="45464"/>
    <lineage>
        <taxon>Eukaryota</taxon>
        <taxon>Metazoa</taxon>
        <taxon>Ecdysozoa</taxon>
        <taxon>Nematoda</taxon>
        <taxon>Chromadorea</taxon>
        <taxon>Rhabditida</taxon>
        <taxon>Rhabditina</taxon>
        <taxon>Rhabditomorpha</taxon>
        <taxon>Strongyloidea</taxon>
        <taxon>Trichostrongylidae</taxon>
        <taxon>Teladorsagia</taxon>
    </lineage>
</organism>
<evidence type="ECO:0000313" key="2">
    <source>
        <dbReference type="Proteomes" id="UP000230423"/>
    </source>
</evidence>
<dbReference type="EMBL" id="KZ363158">
    <property type="protein sequence ID" value="PIO57921.1"/>
    <property type="molecule type" value="Genomic_DNA"/>
</dbReference>
<dbReference type="AlphaFoldDB" id="A0A2G9TIZ2"/>
<sequence length="70" mass="7778">MLLLQQPLRLTADMSTFDDELLLKPKPDDMNGDGTLLRGHFAVTTTLLATGFCSHFSMHGVSSQRERRGT</sequence>
<protein>
    <submittedName>
        <fullName evidence="1">Uncharacterized protein</fullName>
    </submittedName>
</protein>
<reference evidence="1 2" key="1">
    <citation type="submission" date="2015-09" db="EMBL/GenBank/DDBJ databases">
        <title>Draft genome of the parasitic nematode Teladorsagia circumcincta isolate WARC Sus (inbred).</title>
        <authorList>
            <person name="Mitreva M."/>
        </authorList>
    </citation>
    <scope>NUCLEOTIDE SEQUENCE [LARGE SCALE GENOMIC DNA]</scope>
    <source>
        <strain evidence="1 2">S</strain>
    </source>
</reference>
<proteinExistence type="predicted"/>